<proteinExistence type="predicted"/>
<dbReference type="InterPro" id="IPR025402">
    <property type="entry name" value="DMP19_C"/>
</dbReference>
<dbReference type="Pfam" id="PF14300">
    <property type="entry name" value="DMP19"/>
    <property type="match status" value="1"/>
</dbReference>
<dbReference type="Proteomes" id="UP001597260">
    <property type="component" value="Unassembled WGS sequence"/>
</dbReference>
<name>A0ABW3YAX1_9ACTN</name>
<dbReference type="EMBL" id="JBHTMP010000004">
    <property type="protein sequence ID" value="MFD1320273.1"/>
    <property type="molecule type" value="Genomic_DNA"/>
</dbReference>
<evidence type="ECO:0000313" key="2">
    <source>
        <dbReference type="EMBL" id="MFD1320273.1"/>
    </source>
</evidence>
<comment type="caution">
    <text evidence="2">The sequence shown here is derived from an EMBL/GenBank/DDBJ whole genome shotgun (WGS) entry which is preliminary data.</text>
</comment>
<evidence type="ECO:0000259" key="1">
    <source>
        <dbReference type="Pfam" id="PF14300"/>
    </source>
</evidence>
<accession>A0ABW3YAX1</accession>
<sequence>MQEGAAAVVASNVSVVNAMFDDLLHEDEIAPEALMSYCVDYYYAQVLNGGFAQFVANSGWVEDVNARVGSGLAEMGATRHLEIWDRSVRAFESLTARQRERYAYDYALDGVDEATADVLNSLDDEFYSVDRAAGLTDLNAAWLLQRPNLHQVPRAGLAEYIAGRIARIADLAQRRAAAERAYEENMPDFERGIRALCAELGETLDRITAGDPTFVYEGSSVVAWSFLTDRGHRRFVEVDGRRVALDGNSGTVLAELVG</sequence>
<organism evidence="2 3">
    <name type="scientific">Micromonospora sonneratiae</name>
    <dbReference type="NCBI Taxonomy" id="1184706"/>
    <lineage>
        <taxon>Bacteria</taxon>
        <taxon>Bacillati</taxon>
        <taxon>Actinomycetota</taxon>
        <taxon>Actinomycetes</taxon>
        <taxon>Micromonosporales</taxon>
        <taxon>Micromonosporaceae</taxon>
        <taxon>Micromonospora</taxon>
    </lineage>
</organism>
<dbReference type="Gene3D" id="1.20.1420.60">
    <property type="match status" value="1"/>
</dbReference>
<gene>
    <name evidence="2" type="ORF">ACFQ4H_04120</name>
</gene>
<evidence type="ECO:0000313" key="3">
    <source>
        <dbReference type="Proteomes" id="UP001597260"/>
    </source>
</evidence>
<reference evidence="3" key="1">
    <citation type="journal article" date="2019" name="Int. J. Syst. Evol. Microbiol.">
        <title>The Global Catalogue of Microorganisms (GCM) 10K type strain sequencing project: providing services to taxonomists for standard genome sequencing and annotation.</title>
        <authorList>
            <consortium name="The Broad Institute Genomics Platform"/>
            <consortium name="The Broad Institute Genome Sequencing Center for Infectious Disease"/>
            <person name="Wu L."/>
            <person name="Ma J."/>
        </authorList>
    </citation>
    <scope>NUCLEOTIDE SEQUENCE [LARGE SCALE GENOMIC DNA]</scope>
    <source>
        <strain evidence="3">JCM 31037</strain>
    </source>
</reference>
<feature type="domain" description="DNA mimic protein DMP19 C-terminal" evidence="1">
    <location>
        <begin position="27"/>
        <end position="144"/>
    </location>
</feature>
<dbReference type="RefSeq" id="WP_377567106.1">
    <property type="nucleotide sequence ID" value="NZ_JBHTMP010000004.1"/>
</dbReference>
<protein>
    <submittedName>
        <fullName evidence="2">DUF4375 domain-containing protein</fullName>
    </submittedName>
</protein>
<keyword evidence="3" id="KW-1185">Reference proteome</keyword>